<evidence type="ECO:0000256" key="5">
    <source>
        <dbReference type="ARBA" id="ARBA00031395"/>
    </source>
</evidence>
<evidence type="ECO:0000313" key="15">
    <source>
        <dbReference type="Proteomes" id="UP000319829"/>
    </source>
</evidence>
<evidence type="ECO:0000259" key="10">
    <source>
        <dbReference type="Pfam" id="PF01571"/>
    </source>
</evidence>
<feature type="domain" description="GCVT N-terminal" evidence="10">
    <location>
        <begin position="13"/>
        <end position="267"/>
    </location>
</feature>
<evidence type="ECO:0000256" key="7">
    <source>
        <dbReference type="HAMAP-Rule" id="MF_00259"/>
    </source>
</evidence>
<dbReference type="PANTHER" id="PTHR43757:SF2">
    <property type="entry name" value="AMINOMETHYLTRANSFERASE, MITOCHONDRIAL"/>
    <property type="match status" value="1"/>
</dbReference>
<evidence type="ECO:0000313" key="13">
    <source>
        <dbReference type="EMBL" id="TMQ62268.1"/>
    </source>
</evidence>
<name>A0A538SPA8_UNCEI</name>
<dbReference type="InterPro" id="IPR006222">
    <property type="entry name" value="GCVT_N"/>
</dbReference>
<evidence type="ECO:0000256" key="8">
    <source>
        <dbReference type="PIRSR" id="PIRSR006487-1"/>
    </source>
</evidence>
<dbReference type="EMBL" id="VBOU01000089">
    <property type="protein sequence ID" value="TMQ53187.1"/>
    <property type="molecule type" value="Genomic_DNA"/>
</dbReference>
<dbReference type="InterPro" id="IPR006223">
    <property type="entry name" value="GcvT"/>
</dbReference>
<evidence type="ECO:0000256" key="9">
    <source>
        <dbReference type="SAM" id="MobiDB-lite"/>
    </source>
</evidence>
<dbReference type="Gene3D" id="2.40.30.110">
    <property type="entry name" value="Aminomethyltransferase beta-barrel domains"/>
    <property type="match status" value="1"/>
</dbReference>
<dbReference type="Gene3D" id="3.30.70.1400">
    <property type="entry name" value="Aminomethyltransferase beta-barrel domains"/>
    <property type="match status" value="1"/>
</dbReference>
<dbReference type="InterPro" id="IPR029043">
    <property type="entry name" value="GcvT/YgfZ_C"/>
</dbReference>
<dbReference type="Pfam" id="PF08669">
    <property type="entry name" value="GCV_T_C"/>
    <property type="match status" value="1"/>
</dbReference>
<comment type="caution">
    <text evidence="12">The sequence shown here is derived from an EMBL/GenBank/DDBJ whole genome shotgun (WGS) entry which is preliminary data.</text>
</comment>
<dbReference type="EMBL" id="VBOX01000084">
    <property type="protein sequence ID" value="TMQ62268.1"/>
    <property type="molecule type" value="Genomic_DNA"/>
</dbReference>
<accession>A0A538SPA8</accession>
<evidence type="ECO:0000256" key="4">
    <source>
        <dbReference type="ARBA" id="ARBA00022679"/>
    </source>
</evidence>
<comment type="subunit">
    <text evidence="7">The glycine cleavage system is composed of four proteins: P, T, L and H.</text>
</comment>
<dbReference type="SUPFAM" id="SSF101790">
    <property type="entry name" value="Aminomethyltransferase beta-barrel domain"/>
    <property type="match status" value="1"/>
</dbReference>
<dbReference type="GO" id="GO:0005829">
    <property type="term" value="C:cytosol"/>
    <property type="evidence" value="ECO:0007669"/>
    <property type="project" value="TreeGrafter"/>
</dbReference>
<dbReference type="SUPFAM" id="SSF103025">
    <property type="entry name" value="Folate-binding domain"/>
    <property type="match status" value="1"/>
</dbReference>
<dbReference type="AlphaFoldDB" id="A0A538SPA8"/>
<keyword evidence="3 7" id="KW-0032">Aminotransferase</keyword>
<comment type="function">
    <text evidence="7">The glycine cleavage system catalyzes the degradation of glycine.</text>
</comment>
<dbReference type="InterPro" id="IPR027266">
    <property type="entry name" value="TrmE/GcvT-like"/>
</dbReference>
<organism evidence="12 15">
    <name type="scientific">Eiseniibacteriota bacterium</name>
    <dbReference type="NCBI Taxonomy" id="2212470"/>
    <lineage>
        <taxon>Bacteria</taxon>
        <taxon>Candidatus Eiseniibacteriota</taxon>
    </lineage>
</organism>
<keyword evidence="4 7" id="KW-0808">Transferase</keyword>
<dbReference type="GO" id="GO:0019464">
    <property type="term" value="P:glycine decarboxylation via glycine cleavage system"/>
    <property type="evidence" value="ECO:0007669"/>
    <property type="project" value="UniProtKB-UniRule"/>
</dbReference>
<dbReference type="NCBIfam" id="TIGR00528">
    <property type="entry name" value="gcvT"/>
    <property type="match status" value="1"/>
</dbReference>
<dbReference type="PIRSF" id="PIRSF006487">
    <property type="entry name" value="GcvT"/>
    <property type="match status" value="1"/>
</dbReference>
<dbReference type="GO" id="GO:0008168">
    <property type="term" value="F:methyltransferase activity"/>
    <property type="evidence" value="ECO:0007669"/>
    <property type="project" value="UniProtKB-KW"/>
</dbReference>
<dbReference type="GO" id="GO:0004047">
    <property type="term" value="F:aminomethyltransferase activity"/>
    <property type="evidence" value="ECO:0007669"/>
    <property type="project" value="UniProtKB-UniRule"/>
</dbReference>
<evidence type="ECO:0000256" key="1">
    <source>
        <dbReference type="ARBA" id="ARBA00008609"/>
    </source>
</evidence>
<dbReference type="InterPro" id="IPR013977">
    <property type="entry name" value="GcvT_C"/>
</dbReference>
<dbReference type="Gene3D" id="3.30.1360.120">
    <property type="entry name" value="Probable tRNA modification gtpase trme, domain 1"/>
    <property type="match status" value="1"/>
</dbReference>
<proteinExistence type="inferred from homology"/>
<dbReference type="InterPro" id="IPR022903">
    <property type="entry name" value="GcvT_bac"/>
</dbReference>
<dbReference type="FunFam" id="4.10.1250.10:FF:000001">
    <property type="entry name" value="Aminomethyltransferase"/>
    <property type="match status" value="1"/>
</dbReference>
<sequence length="377" mass="41253">MLDTTSTLKRTPFYARHLALGAKMVPFAGFEMPIQYEGIVAEHRAVRGGVGVFDVSHMGEIRLRGPGAKAYANRLVTNEVATVPEGKAVYTPMCLESGGIVDDLLVYASGRDRLLVVNAANFEKDLAWIRAHAPSDVTVQDENEDTAQLAVQGPGAEAVLARLYGDRVKSLEFYTFFEEGSGRDWRLVSRTGYTGEDGFEVYVRPSRALETWDRIFEAGAPALIRPIGLGARDTLRLEMGYCLYGNDIDETTNPLEAGLAWTVRFDKEDFIGKQPLVAAQRDGVGRKLVGLVLDGERIPRHGFEVSAQGRAVGTVTSGSMGISIGKPVAMAYTDKDHTRRGLKLEVRTRGQETPATVTGRPMYTMGSVRAPKPRRAE</sequence>
<comment type="catalytic activity">
    <reaction evidence="6 7">
        <text>N(6)-[(R)-S(8)-aminomethyldihydrolipoyl]-L-lysyl-[protein] + (6S)-5,6,7,8-tetrahydrofolate = N(6)-[(R)-dihydrolipoyl]-L-lysyl-[protein] + (6R)-5,10-methylene-5,6,7,8-tetrahydrofolate + NH4(+)</text>
        <dbReference type="Rhea" id="RHEA:16945"/>
        <dbReference type="Rhea" id="RHEA-COMP:10475"/>
        <dbReference type="Rhea" id="RHEA-COMP:10492"/>
        <dbReference type="ChEBI" id="CHEBI:15636"/>
        <dbReference type="ChEBI" id="CHEBI:28938"/>
        <dbReference type="ChEBI" id="CHEBI:57453"/>
        <dbReference type="ChEBI" id="CHEBI:83100"/>
        <dbReference type="ChEBI" id="CHEBI:83143"/>
        <dbReference type="EC" id="2.1.2.10"/>
    </reaction>
</comment>
<dbReference type="InterPro" id="IPR028896">
    <property type="entry name" value="GcvT/YgfZ/DmdA"/>
</dbReference>
<dbReference type="FunFam" id="3.30.70.1400:FF:000001">
    <property type="entry name" value="Aminomethyltransferase"/>
    <property type="match status" value="1"/>
</dbReference>
<dbReference type="Pfam" id="PF01571">
    <property type="entry name" value="GCV_T"/>
    <property type="match status" value="1"/>
</dbReference>
<evidence type="ECO:0000256" key="3">
    <source>
        <dbReference type="ARBA" id="ARBA00022576"/>
    </source>
</evidence>
<dbReference type="HAMAP" id="MF_00259">
    <property type="entry name" value="GcvT"/>
    <property type="match status" value="1"/>
</dbReference>
<feature type="domain" description="Aminomethyltransferase C-terminal" evidence="11">
    <location>
        <begin position="286"/>
        <end position="363"/>
    </location>
</feature>
<protein>
    <recommendedName>
        <fullName evidence="2 7">Aminomethyltransferase</fullName>
        <ecNumber evidence="2 7">2.1.2.10</ecNumber>
    </recommendedName>
    <alternativeName>
        <fullName evidence="5 7">Glycine cleavage system T protein</fullName>
    </alternativeName>
</protein>
<dbReference type="Proteomes" id="UP000317366">
    <property type="component" value="Unassembled WGS sequence"/>
</dbReference>
<dbReference type="EC" id="2.1.2.10" evidence="2 7"/>
<evidence type="ECO:0000313" key="12">
    <source>
        <dbReference type="EMBL" id="TMQ53187.1"/>
    </source>
</evidence>
<comment type="similarity">
    <text evidence="1 7">Belongs to the GcvT family.</text>
</comment>
<dbReference type="NCBIfam" id="NF001567">
    <property type="entry name" value="PRK00389.1"/>
    <property type="match status" value="1"/>
</dbReference>
<evidence type="ECO:0000256" key="6">
    <source>
        <dbReference type="ARBA" id="ARBA00047665"/>
    </source>
</evidence>
<dbReference type="GO" id="GO:0005960">
    <property type="term" value="C:glycine cleavage complex"/>
    <property type="evidence" value="ECO:0007669"/>
    <property type="project" value="InterPro"/>
</dbReference>
<dbReference type="PANTHER" id="PTHR43757">
    <property type="entry name" value="AMINOMETHYLTRANSFERASE"/>
    <property type="match status" value="1"/>
</dbReference>
<dbReference type="GO" id="GO:0032259">
    <property type="term" value="P:methylation"/>
    <property type="evidence" value="ECO:0007669"/>
    <property type="project" value="UniProtKB-KW"/>
</dbReference>
<reference evidence="14 15" key="1">
    <citation type="journal article" date="2019" name="Nat. Microbiol.">
        <title>Mediterranean grassland soil C-N compound turnover is dependent on rainfall and depth, and is mediated by genomically divergent microorganisms.</title>
        <authorList>
            <person name="Diamond S."/>
            <person name="Andeer P.F."/>
            <person name="Li Z."/>
            <person name="Crits-Christoph A."/>
            <person name="Burstein D."/>
            <person name="Anantharaman K."/>
            <person name="Lane K.R."/>
            <person name="Thomas B.C."/>
            <person name="Pan C."/>
            <person name="Northen T.R."/>
            <person name="Banfield J.F."/>
        </authorList>
    </citation>
    <scope>NUCLEOTIDE SEQUENCE [LARGE SCALE GENOMIC DNA]</scope>
    <source>
        <strain evidence="12">WS_4</strain>
        <strain evidence="13">WS_7</strain>
    </source>
</reference>
<keyword evidence="12" id="KW-0489">Methyltransferase</keyword>
<dbReference type="Gene3D" id="4.10.1250.10">
    <property type="entry name" value="Aminomethyltransferase fragment"/>
    <property type="match status" value="1"/>
</dbReference>
<dbReference type="GO" id="GO:0008483">
    <property type="term" value="F:transaminase activity"/>
    <property type="evidence" value="ECO:0007669"/>
    <property type="project" value="UniProtKB-KW"/>
</dbReference>
<evidence type="ECO:0000256" key="2">
    <source>
        <dbReference type="ARBA" id="ARBA00012616"/>
    </source>
</evidence>
<feature type="region of interest" description="Disordered" evidence="9">
    <location>
        <begin position="351"/>
        <end position="377"/>
    </location>
</feature>
<evidence type="ECO:0000259" key="11">
    <source>
        <dbReference type="Pfam" id="PF08669"/>
    </source>
</evidence>
<gene>
    <name evidence="7 12" type="primary">gcvT</name>
    <name evidence="12" type="ORF">E6K74_10160</name>
    <name evidence="13" type="ORF">E6K77_08030</name>
</gene>
<feature type="binding site" evidence="8">
    <location>
        <position position="200"/>
    </location>
    <ligand>
        <name>substrate</name>
    </ligand>
</feature>
<evidence type="ECO:0000313" key="14">
    <source>
        <dbReference type="Proteomes" id="UP000317366"/>
    </source>
</evidence>
<dbReference type="Proteomes" id="UP000319829">
    <property type="component" value="Unassembled WGS sequence"/>
</dbReference>